<dbReference type="GO" id="GO:0006760">
    <property type="term" value="P:folic acid-containing compound metabolic process"/>
    <property type="evidence" value="ECO:0007669"/>
    <property type="project" value="InterPro"/>
</dbReference>
<accession>A0A845S569</accession>
<dbReference type="Gene3D" id="3.30.1130.10">
    <property type="match status" value="1"/>
</dbReference>
<sequence length="139" mass="16496">MKNKTNIIRLFENKSKSKSKEIIFIKNYVCKAIIGFHAFEKLKAQKLRFNIEILSAKTKVIEGNLTSVIDYEEIIKKINFFLKKKYNFLESFANDFIEEIFKNKNILNIKIKIEKLDIIKNTESVGIEFFKTRNDYEKS</sequence>
<dbReference type="SUPFAM" id="SSF55620">
    <property type="entry name" value="Tetrahydrobiopterin biosynthesis enzymes-like"/>
    <property type="match status" value="1"/>
</dbReference>
<evidence type="ECO:0000313" key="2">
    <source>
        <dbReference type="EMBL" id="NCU62790.1"/>
    </source>
</evidence>
<reference evidence="2 3" key="1">
    <citation type="submission" date="2018-10" db="EMBL/GenBank/DDBJ databases">
        <title>Iterative Subtractive Binning of Freshwater Chronoseries Metagenomes Recovers Nearly Complete Genomes from over Four Hundred Novel Species.</title>
        <authorList>
            <person name="Rodriguez-R L.M."/>
            <person name="Tsementzi D."/>
            <person name="Luo C."/>
            <person name="Konstantinidis K.T."/>
        </authorList>
    </citation>
    <scope>NUCLEOTIDE SEQUENCE [LARGE SCALE GENOMIC DNA]</scope>
    <source>
        <strain evidence="2">WB7_2B_003</strain>
    </source>
</reference>
<gene>
    <name evidence="2" type="ORF">EBV78_01675</name>
</gene>
<dbReference type="NCBIfam" id="TIGR00526">
    <property type="entry name" value="folB_dom"/>
    <property type="match status" value="1"/>
</dbReference>
<organism evidence="2 3">
    <name type="scientific">Candidatus Fonsibacter lacus</name>
    <dbReference type="NCBI Taxonomy" id="2576439"/>
    <lineage>
        <taxon>Bacteria</taxon>
        <taxon>Pseudomonadati</taxon>
        <taxon>Pseudomonadota</taxon>
        <taxon>Alphaproteobacteria</taxon>
        <taxon>Candidatus Pelagibacterales</taxon>
        <taxon>Candidatus Pelagibacterales incertae sedis</taxon>
        <taxon>Candidatus Fonsibacter</taxon>
    </lineage>
</organism>
<dbReference type="Pfam" id="PF02152">
    <property type="entry name" value="FolB"/>
    <property type="match status" value="1"/>
</dbReference>
<feature type="domain" description="Dihydroneopterin aldolase/epimerase" evidence="1">
    <location>
        <begin position="23"/>
        <end position="131"/>
    </location>
</feature>
<proteinExistence type="predicted"/>
<evidence type="ECO:0000259" key="1">
    <source>
        <dbReference type="SMART" id="SM00905"/>
    </source>
</evidence>
<dbReference type="AlphaFoldDB" id="A0A845S569"/>
<evidence type="ECO:0000313" key="3">
    <source>
        <dbReference type="Proteomes" id="UP000572953"/>
    </source>
</evidence>
<dbReference type="InterPro" id="IPR006157">
    <property type="entry name" value="FolB_dom"/>
</dbReference>
<name>A0A845S569_9PROT</name>
<dbReference type="Proteomes" id="UP000572953">
    <property type="component" value="Unassembled WGS sequence"/>
</dbReference>
<dbReference type="EMBL" id="RGGN01000039">
    <property type="protein sequence ID" value="NCU62790.1"/>
    <property type="molecule type" value="Genomic_DNA"/>
</dbReference>
<dbReference type="InterPro" id="IPR043133">
    <property type="entry name" value="GTP-CH-I_C/QueF"/>
</dbReference>
<protein>
    <submittedName>
        <fullName evidence="2">Dihydroneopterin aldolase</fullName>
    </submittedName>
</protein>
<dbReference type="SMART" id="SM00905">
    <property type="entry name" value="FolB"/>
    <property type="match status" value="1"/>
</dbReference>
<dbReference type="GO" id="GO:0004150">
    <property type="term" value="F:dihydroneopterin aldolase activity"/>
    <property type="evidence" value="ECO:0007669"/>
    <property type="project" value="InterPro"/>
</dbReference>
<comment type="caution">
    <text evidence="2">The sequence shown here is derived from an EMBL/GenBank/DDBJ whole genome shotgun (WGS) entry which is preliminary data.</text>
</comment>